<protein>
    <submittedName>
        <fullName evidence="2">Uncharacterized protein</fullName>
    </submittedName>
</protein>
<reference evidence="2" key="1">
    <citation type="submission" date="2022-11" db="UniProtKB">
        <authorList>
            <consortium name="WormBaseParasite"/>
        </authorList>
    </citation>
    <scope>IDENTIFICATION</scope>
</reference>
<evidence type="ECO:0000313" key="2">
    <source>
        <dbReference type="WBParaSite" id="ACRNAN_scaffold6693.g13588.t1"/>
    </source>
</evidence>
<dbReference type="AlphaFoldDB" id="A0A914EAL3"/>
<sequence length="177" mass="20234">MSVARERFKSSCSSRRKSTSVVEWEEYVEESTGITTLIPSKSVILEDVMLPFSTQEPEIENFTQKPETSGNLTQEEVDTFCEFFQVPSNSVILEDRILPFLPQEPETSGNSSYLRINTPVSTPFPVVNITRSHAYFKFDSEDEEPPFRITFVQPENPTVNYPILKAPLKNSRAERKC</sequence>
<evidence type="ECO:0000313" key="1">
    <source>
        <dbReference type="Proteomes" id="UP000887540"/>
    </source>
</evidence>
<dbReference type="Proteomes" id="UP000887540">
    <property type="component" value="Unplaced"/>
</dbReference>
<keyword evidence="1" id="KW-1185">Reference proteome</keyword>
<organism evidence="1 2">
    <name type="scientific">Acrobeloides nanus</name>
    <dbReference type="NCBI Taxonomy" id="290746"/>
    <lineage>
        <taxon>Eukaryota</taxon>
        <taxon>Metazoa</taxon>
        <taxon>Ecdysozoa</taxon>
        <taxon>Nematoda</taxon>
        <taxon>Chromadorea</taxon>
        <taxon>Rhabditida</taxon>
        <taxon>Tylenchina</taxon>
        <taxon>Cephalobomorpha</taxon>
        <taxon>Cephaloboidea</taxon>
        <taxon>Cephalobidae</taxon>
        <taxon>Acrobeloides</taxon>
    </lineage>
</organism>
<dbReference type="WBParaSite" id="ACRNAN_scaffold6693.g13588.t1">
    <property type="protein sequence ID" value="ACRNAN_scaffold6693.g13588.t1"/>
    <property type="gene ID" value="ACRNAN_scaffold6693.g13588"/>
</dbReference>
<proteinExistence type="predicted"/>
<name>A0A914EAL3_9BILA</name>
<accession>A0A914EAL3</accession>